<gene>
    <name evidence="3" type="ORF">PSON_ATCC_30995.1.T0320221</name>
</gene>
<dbReference type="AlphaFoldDB" id="A0A8S1M1M7"/>
<dbReference type="Pfam" id="PF01167">
    <property type="entry name" value="Tub"/>
    <property type="match status" value="1"/>
</dbReference>
<feature type="compositionally biased region" description="Low complexity" evidence="1">
    <location>
        <begin position="13"/>
        <end position="39"/>
    </location>
</feature>
<dbReference type="PANTHER" id="PTHR16517:SF7">
    <property type="entry name" value="PROTEIN KING TUBBY"/>
    <property type="match status" value="1"/>
</dbReference>
<dbReference type="OrthoDB" id="8775810at2759"/>
<dbReference type="PANTHER" id="PTHR16517">
    <property type="entry name" value="TUBBY-RELATED"/>
    <property type="match status" value="1"/>
</dbReference>
<feature type="region of interest" description="Disordered" evidence="1">
    <location>
        <begin position="289"/>
        <end position="330"/>
    </location>
</feature>
<organism evidence="3 4">
    <name type="scientific">Paramecium sonneborni</name>
    <dbReference type="NCBI Taxonomy" id="65129"/>
    <lineage>
        <taxon>Eukaryota</taxon>
        <taxon>Sar</taxon>
        <taxon>Alveolata</taxon>
        <taxon>Ciliophora</taxon>
        <taxon>Intramacronucleata</taxon>
        <taxon>Oligohymenophorea</taxon>
        <taxon>Peniculida</taxon>
        <taxon>Parameciidae</taxon>
        <taxon>Paramecium</taxon>
    </lineage>
</organism>
<dbReference type="InterPro" id="IPR000007">
    <property type="entry name" value="Tubby_C"/>
</dbReference>
<evidence type="ECO:0000256" key="1">
    <source>
        <dbReference type="SAM" id="MobiDB-lite"/>
    </source>
</evidence>
<evidence type="ECO:0000313" key="3">
    <source>
        <dbReference type="EMBL" id="CAD8074678.1"/>
    </source>
</evidence>
<dbReference type="EMBL" id="CAJJDN010000032">
    <property type="protein sequence ID" value="CAD8074678.1"/>
    <property type="molecule type" value="Genomic_DNA"/>
</dbReference>
<feature type="compositionally biased region" description="Low complexity" evidence="1">
    <location>
        <begin position="292"/>
        <end position="314"/>
    </location>
</feature>
<evidence type="ECO:0000313" key="4">
    <source>
        <dbReference type="Proteomes" id="UP000692954"/>
    </source>
</evidence>
<sequence length="577" mass="67891">MFLNPEMIKEAQDSSSIQNSQLSSRQQNKQRSNNQSRFQAKQKDEPKSNNKPLSRIQQRELEIQKKQIESQIQDNNEMVESIVQFDSDDEQNGANQIINPLILNQQEHEEQIQQQQVMQSKPKIFDSISALQNNTYYKKKLGQNESSYGQDYDFKMDQLTIIGNNHNQYYEPGYQNNLSNDLPQLQKQNNNIQFDYTKKNQEKKYQQNQEEAQIINNLSKYQQLNQNEEFNDIIQIDGNQSEICFVNNDQQDMQNNSKNEKEQQEKFNKDENSFNELIDKQQQIIEKPNEDQQLQQQQQQQQQQDQQQQIQQKQTSPYPKPLASISMPHGNKHFFLNPAQKGGMIQCTIKRDRSGMCRFYPKYHLHISNGFSYLMSAKKRACNNTSNYIISQSREDMEKSENFLGKVRSNFMGTEFVLYDSGLNPEKTKDPQKYRQQLGIVQYESNILGTKGPRKMVVLLPNLNERDQLYEFKPSNSKDGILKEYLNNNKEQIVTYVNRPPQWNAKHKAFVLNFYQRVDKPSVKNFQLIVDQKEDNILLQFGRVGEDLFNLDFQYPITPLQAFQIALTSFDYKIACE</sequence>
<protein>
    <recommendedName>
        <fullName evidence="2">Tubby C-terminal domain-containing protein</fullName>
    </recommendedName>
</protein>
<keyword evidence="4" id="KW-1185">Reference proteome</keyword>
<accession>A0A8S1M1M7</accession>
<comment type="caution">
    <text evidence="3">The sequence shown here is derived from an EMBL/GenBank/DDBJ whole genome shotgun (WGS) entry which is preliminary data.</text>
</comment>
<feature type="region of interest" description="Disordered" evidence="1">
    <location>
        <begin position="252"/>
        <end position="273"/>
    </location>
</feature>
<feature type="domain" description="Tubby C-terminal" evidence="2">
    <location>
        <begin position="337"/>
        <end position="571"/>
    </location>
</feature>
<feature type="region of interest" description="Disordered" evidence="1">
    <location>
        <begin position="1"/>
        <end position="58"/>
    </location>
</feature>
<proteinExistence type="predicted"/>
<reference evidence="3" key="1">
    <citation type="submission" date="2021-01" db="EMBL/GenBank/DDBJ databases">
        <authorList>
            <consortium name="Genoscope - CEA"/>
            <person name="William W."/>
        </authorList>
    </citation>
    <scope>NUCLEOTIDE SEQUENCE</scope>
</reference>
<feature type="compositionally biased region" description="Basic and acidic residues" evidence="1">
    <location>
        <begin position="258"/>
        <end position="272"/>
    </location>
</feature>
<name>A0A8S1M1M7_9CILI</name>
<evidence type="ECO:0000259" key="2">
    <source>
        <dbReference type="Pfam" id="PF01167"/>
    </source>
</evidence>
<dbReference type="Proteomes" id="UP000692954">
    <property type="component" value="Unassembled WGS sequence"/>
</dbReference>